<sequence>MPATAAAAPTSTDDEVLAELNAKILLLEQQLDDFAITAAKRFALKKELAMTRSLKIRHLRKIEQKP</sequence>
<dbReference type="EMBL" id="NCKW01000692">
    <property type="protein sequence ID" value="POM80126.1"/>
    <property type="molecule type" value="Genomic_DNA"/>
</dbReference>
<proteinExistence type="predicted"/>
<keyword evidence="2" id="KW-1185">Reference proteome</keyword>
<name>A0A2P4YQR8_9STRA</name>
<protein>
    <submittedName>
        <fullName evidence="1">Uncharacterized protein</fullName>
    </submittedName>
</protein>
<reference evidence="1 2" key="1">
    <citation type="journal article" date="2017" name="Genome Biol. Evol.">
        <title>Phytophthora megakarya and P. palmivora, closely related causal agents of cacao black pod rot, underwent increases in genome sizes and gene numbers by different mechanisms.</title>
        <authorList>
            <person name="Ali S.S."/>
            <person name="Shao J."/>
            <person name="Lary D.J."/>
            <person name="Kronmiller B."/>
            <person name="Shen D."/>
            <person name="Strem M.D."/>
            <person name="Amoako-Attah I."/>
            <person name="Akrofi A.Y."/>
            <person name="Begoude B.A."/>
            <person name="Ten Hoopen G.M."/>
            <person name="Coulibaly K."/>
            <person name="Kebe B.I."/>
            <person name="Melnick R.L."/>
            <person name="Guiltinan M.J."/>
            <person name="Tyler B.M."/>
            <person name="Meinhardt L.W."/>
            <person name="Bailey B.A."/>
        </authorList>
    </citation>
    <scope>NUCLEOTIDE SEQUENCE [LARGE SCALE GENOMIC DNA]</scope>
    <source>
        <strain evidence="2">sbr112.9</strain>
    </source>
</reference>
<dbReference type="Proteomes" id="UP000237271">
    <property type="component" value="Unassembled WGS sequence"/>
</dbReference>
<evidence type="ECO:0000313" key="2">
    <source>
        <dbReference type="Proteomes" id="UP000237271"/>
    </source>
</evidence>
<evidence type="ECO:0000313" key="1">
    <source>
        <dbReference type="EMBL" id="POM80126.1"/>
    </source>
</evidence>
<gene>
    <name evidence="1" type="ORF">PHPALM_2075</name>
</gene>
<comment type="caution">
    <text evidence="1">The sequence shown here is derived from an EMBL/GenBank/DDBJ whole genome shotgun (WGS) entry which is preliminary data.</text>
</comment>
<organism evidence="1 2">
    <name type="scientific">Phytophthora palmivora</name>
    <dbReference type="NCBI Taxonomy" id="4796"/>
    <lineage>
        <taxon>Eukaryota</taxon>
        <taxon>Sar</taxon>
        <taxon>Stramenopiles</taxon>
        <taxon>Oomycota</taxon>
        <taxon>Peronosporomycetes</taxon>
        <taxon>Peronosporales</taxon>
        <taxon>Peronosporaceae</taxon>
        <taxon>Phytophthora</taxon>
    </lineage>
</organism>
<dbReference type="OrthoDB" id="660555at2759"/>
<accession>A0A2P4YQR8</accession>
<dbReference type="AlphaFoldDB" id="A0A2P4YQR8"/>